<keyword evidence="2" id="KW-1185">Reference proteome</keyword>
<dbReference type="Pfam" id="PF23913">
    <property type="entry name" value="DUF7255"/>
    <property type="match status" value="1"/>
</dbReference>
<organism evidence="1 2">
    <name type="scientific">Rapidithrix thailandica</name>
    <dbReference type="NCBI Taxonomy" id="413964"/>
    <lineage>
        <taxon>Bacteria</taxon>
        <taxon>Pseudomonadati</taxon>
        <taxon>Bacteroidota</taxon>
        <taxon>Cytophagia</taxon>
        <taxon>Cytophagales</taxon>
        <taxon>Flammeovirgaceae</taxon>
        <taxon>Rapidithrix</taxon>
    </lineage>
</organism>
<accession>A0AAW9S632</accession>
<reference evidence="1 2" key="1">
    <citation type="submission" date="2024-04" db="EMBL/GenBank/DDBJ databases">
        <title>Novel genus in family Flammeovirgaceae.</title>
        <authorList>
            <person name="Nguyen T.H."/>
            <person name="Vuong T.Q."/>
            <person name="Le H."/>
            <person name="Kim S.-G."/>
        </authorList>
    </citation>
    <scope>NUCLEOTIDE SEQUENCE [LARGE SCALE GENOMIC DNA]</scope>
    <source>
        <strain evidence="1 2">JCM 23209</strain>
    </source>
</reference>
<dbReference type="RefSeq" id="WP_346821736.1">
    <property type="nucleotide sequence ID" value="NZ_JBDKWZ010000007.1"/>
</dbReference>
<evidence type="ECO:0000313" key="1">
    <source>
        <dbReference type="EMBL" id="MEN7548962.1"/>
    </source>
</evidence>
<dbReference type="Proteomes" id="UP001403385">
    <property type="component" value="Unassembled WGS sequence"/>
</dbReference>
<sequence length="214" mass="25240">MMQLFLKNLEDILLDEFKPAIDPYPGFRLQRNHDQEYKEEIQRIFAELGGTGHLPNTCSLNWNLELERGIVQLDEQLHFNKYRRITLRSSIYQEFKGFQLAKYQQYCRKFDKECLMAGSAGELWTHARAERLFGPGEEYGDLYGKGAPAWKVRAFEDFLQDITAYKEQLPLLRLSVYDELMINKQLVKIKDILTTPTPEWKVALINFVKRKLEI</sequence>
<dbReference type="AlphaFoldDB" id="A0AAW9S632"/>
<gene>
    <name evidence="1" type="ORF">AAG747_13650</name>
</gene>
<evidence type="ECO:0000313" key="2">
    <source>
        <dbReference type="Proteomes" id="UP001403385"/>
    </source>
</evidence>
<comment type="caution">
    <text evidence="1">The sequence shown here is derived from an EMBL/GenBank/DDBJ whole genome shotgun (WGS) entry which is preliminary data.</text>
</comment>
<dbReference type="EMBL" id="JBDKWZ010000007">
    <property type="protein sequence ID" value="MEN7548962.1"/>
    <property type="molecule type" value="Genomic_DNA"/>
</dbReference>
<protein>
    <submittedName>
        <fullName evidence="1">Uncharacterized protein</fullName>
    </submittedName>
</protein>
<name>A0AAW9S632_9BACT</name>
<dbReference type="InterPro" id="IPR055679">
    <property type="entry name" value="DUF7255"/>
</dbReference>
<proteinExistence type="predicted"/>